<dbReference type="Gene3D" id="3.30.1360.120">
    <property type="entry name" value="Probable tRNA modification gtpase trme, domain 1"/>
    <property type="match status" value="1"/>
</dbReference>
<evidence type="ECO:0000256" key="3">
    <source>
        <dbReference type="ARBA" id="ARBA00023128"/>
    </source>
</evidence>
<evidence type="ECO:0000313" key="7">
    <source>
        <dbReference type="Proteomes" id="UP001383192"/>
    </source>
</evidence>
<evidence type="ECO:0000259" key="5">
    <source>
        <dbReference type="Pfam" id="PF25455"/>
    </source>
</evidence>
<protein>
    <submittedName>
        <fullName evidence="6">Ccr4 associated factor</fullName>
    </submittedName>
</protein>
<comment type="caution">
    <text evidence="6">The sequence shown here is derived from an EMBL/GenBank/DDBJ whole genome shotgun (WGS) entry which is preliminary data.</text>
</comment>
<dbReference type="InterPro" id="IPR057460">
    <property type="entry name" value="CAF17_C"/>
</dbReference>
<evidence type="ECO:0000256" key="2">
    <source>
        <dbReference type="ARBA" id="ARBA00022946"/>
    </source>
</evidence>
<proteinExistence type="inferred from homology"/>
<dbReference type="PANTHER" id="PTHR22602:SF0">
    <property type="entry name" value="TRANSFERASE CAF17, MITOCHONDRIAL-RELATED"/>
    <property type="match status" value="1"/>
</dbReference>
<reference evidence="6 7" key="1">
    <citation type="submission" date="2024-01" db="EMBL/GenBank/DDBJ databases">
        <title>A draft genome for a cacao thread blight-causing isolate of Paramarasmius palmivorus.</title>
        <authorList>
            <person name="Baruah I.K."/>
            <person name="Bukari Y."/>
            <person name="Amoako-Attah I."/>
            <person name="Meinhardt L.W."/>
            <person name="Bailey B.A."/>
            <person name="Cohen S.P."/>
        </authorList>
    </citation>
    <scope>NUCLEOTIDE SEQUENCE [LARGE SCALE GENOMIC DNA]</scope>
    <source>
        <strain evidence="6 7">GH-12</strain>
    </source>
</reference>
<dbReference type="Pfam" id="PF25455">
    <property type="entry name" value="Beta-barrel_CAF17_C"/>
    <property type="match status" value="1"/>
</dbReference>
<organism evidence="6 7">
    <name type="scientific">Paramarasmius palmivorus</name>
    <dbReference type="NCBI Taxonomy" id="297713"/>
    <lineage>
        <taxon>Eukaryota</taxon>
        <taxon>Fungi</taxon>
        <taxon>Dikarya</taxon>
        <taxon>Basidiomycota</taxon>
        <taxon>Agaricomycotina</taxon>
        <taxon>Agaricomycetes</taxon>
        <taxon>Agaricomycetidae</taxon>
        <taxon>Agaricales</taxon>
        <taxon>Marasmiineae</taxon>
        <taxon>Marasmiaceae</taxon>
        <taxon>Paramarasmius</taxon>
    </lineage>
</organism>
<evidence type="ECO:0000256" key="4">
    <source>
        <dbReference type="ARBA" id="ARBA00093447"/>
    </source>
</evidence>
<dbReference type="EMBL" id="JAYKXP010000016">
    <property type="protein sequence ID" value="KAK7049586.1"/>
    <property type="molecule type" value="Genomic_DNA"/>
</dbReference>
<evidence type="ECO:0000313" key="6">
    <source>
        <dbReference type="EMBL" id="KAK7049586.1"/>
    </source>
</evidence>
<dbReference type="NCBIfam" id="TIGR03317">
    <property type="entry name" value="ygfZ_signature"/>
    <property type="match status" value="1"/>
</dbReference>
<dbReference type="SUPFAM" id="SSF103025">
    <property type="entry name" value="Folate-binding domain"/>
    <property type="match status" value="1"/>
</dbReference>
<dbReference type="GO" id="GO:0005759">
    <property type="term" value="C:mitochondrial matrix"/>
    <property type="evidence" value="ECO:0007669"/>
    <property type="project" value="TreeGrafter"/>
</dbReference>
<keyword evidence="2" id="KW-0809">Transit peptide</keyword>
<accession>A0AAW0DB10</accession>
<dbReference type="Proteomes" id="UP001383192">
    <property type="component" value="Unassembled WGS sequence"/>
</dbReference>
<sequence length="357" mass="39854">MALSRIPPSLRKLLVNGPSIAQLPHRAVLSVTGSQAGEFLNGMVASAVPDSPKRPFFSAILNAQGRVLYDLLVFADRDINGRPGYLIEYDSRPSDATPLHDLLKRFVLRAKVKIRDATSEYDSWAAWDTYGSSDASKRSWQFANSGAVEPLWPDAQEHWPWGTEDRVFMDRRAPGMGSRYLVRKGDRPSIAFGHDEVSSDAYTLHRIAHAVPEGVEDITPTTAFPMESNLDLMGALDFRKGCYVGQELTVRTYHTGAVRKRILPISIKNFTNSLQPGLDIKPVVLPSTSDEKIPRPRGTGKLLTSSQGFALALLRLEHVEGVEKQQLEFRCEAEVDGSTQSLAVESWWPDWWPIREQ</sequence>
<dbReference type="GO" id="GO:0016226">
    <property type="term" value="P:iron-sulfur cluster assembly"/>
    <property type="evidence" value="ECO:0007669"/>
    <property type="project" value="TreeGrafter"/>
</dbReference>
<comment type="similarity">
    <text evidence="4">Belongs to the GcvT family. CAF17/IBA57 subfamily.</text>
</comment>
<dbReference type="InterPro" id="IPR017703">
    <property type="entry name" value="YgfZ/GCV_T_CS"/>
</dbReference>
<keyword evidence="3" id="KW-0496">Mitochondrion</keyword>
<dbReference type="PANTHER" id="PTHR22602">
    <property type="entry name" value="TRANSFERASE CAF17, MITOCHONDRIAL-RELATED"/>
    <property type="match status" value="1"/>
</dbReference>
<comment type="subcellular location">
    <subcellularLocation>
        <location evidence="1">Mitochondrion</location>
    </subcellularLocation>
</comment>
<name>A0AAW0DB10_9AGAR</name>
<dbReference type="InterPro" id="IPR045179">
    <property type="entry name" value="YgfZ/GcvT"/>
</dbReference>
<feature type="domain" description="CAF17 C-terminal" evidence="5">
    <location>
        <begin position="259"/>
        <end position="353"/>
    </location>
</feature>
<gene>
    <name evidence="6" type="primary">CAF17</name>
    <name evidence="6" type="ORF">VNI00_005617</name>
</gene>
<dbReference type="AlphaFoldDB" id="A0AAW0DB10"/>
<evidence type="ECO:0000256" key="1">
    <source>
        <dbReference type="ARBA" id="ARBA00004173"/>
    </source>
</evidence>
<keyword evidence="7" id="KW-1185">Reference proteome</keyword>
<dbReference type="InterPro" id="IPR027266">
    <property type="entry name" value="TrmE/GcvT-like"/>
</dbReference>